<feature type="region of interest" description="Disordered" evidence="1">
    <location>
        <begin position="608"/>
        <end position="634"/>
    </location>
</feature>
<dbReference type="EMBL" id="NWSH01001019">
    <property type="protein sequence ID" value="PCG73081.1"/>
    <property type="molecule type" value="Genomic_DNA"/>
</dbReference>
<organism evidence="2">
    <name type="scientific">Heliothis virescens</name>
    <name type="common">Tobacco budworm moth</name>
    <dbReference type="NCBI Taxonomy" id="7102"/>
    <lineage>
        <taxon>Eukaryota</taxon>
        <taxon>Metazoa</taxon>
        <taxon>Ecdysozoa</taxon>
        <taxon>Arthropoda</taxon>
        <taxon>Hexapoda</taxon>
        <taxon>Insecta</taxon>
        <taxon>Pterygota</taxon>
        <taxon>Neoptera</taxon>
        <taxon>Endopterygota</taxon>
        <taxon>Lepidoptera</taxon>
        <taxon>Glossata</taxon>
        <taxon>Ditrysia</taxon>
        <taxon>Noctuoidea</taxon>
        <taxon>Noctuidae</taxon>
        <taxon>Heliothinae</taxon>
        <taxon>Heliothis</taxon>
    </lineage>
</organism>
<feature type="compositionally biased region" description="Basic and acidic residues" evidence="1">
    <location>
        <begin position="82"/>
        <end position="91"/>
    </location>
</feature>
<dbReference type="AlphaFoldDB" id="A0A2A4JM70"/>
<gene>
    <name evidence="2" type="ORF">B5V51_161</name>
</gene>
<proteinExistence type="predicted"/>
<accession>A0A2A4JM70</accession>
<comment type="caution">
    <text evidence="2">The sequence shown here is derived from an EMBL/GenBank/DDBJ whole genome shotgun (WGS) entry which is preliminary data.</text>
</comment>
<feature type="compositionally biased region" description="Polar residues" evidence="1">
    <location>
        <begin position="420"/>
        <end position="439"/>
    </location>
</feature>
<feature type="compositionally biased region" description="Acidic residues" evidence="1">
    <location>
        <begin position="625"/>
        <end position="634"/>
    </location>
</feature>
<feature type="compositionally biased region" description="Basic and acidic residues" evidence="1">
    <location>
        <begin position="440"/>
        <end position="449"/>
    </location>
</feature>
<feature type="compositionally biased region" description="Basic residues" evidence="1">
    <location>
        <begin position="107"/>
        <end position="116"/>
    </location>
</feature>
<evidence type="ECO:0000313" key="2">
    <source>
        <dbReference type="EMBL" id="PCG73081.1"/>
    </source>
</evidence>
<feature type="compositionally biased region" description="Basic and acidic residues" evidence="1">
    <location>
        <begin position="407"/>
        <end position="416"/>
    </location>
</feature>
<reference evidence="2" key="1">
    <citation type="submission" date="2017-09" db="EMBL/GenBank/DDBJ databases">
        <title>Contemporary evolution of a Lepidopteran species, Heliothis virescens, in response to modern agricultural practices.</title>
        <authorList>
            <person name="Fritz M.L."/>
            <person name="Deyonke A.M."/>
            <person name="Papanicolaou A."/>
            <person name="Micinski S."/>
            <person name="Westbrook J."/>
            <person name="Gould F."/>
        </authorList>
    </citation>
    <scope>NUCLEOTIDE SEQUENCE [LARGE SCALE GENOMIC DNA]</scope>
    <source>
        <strain evidence="2">HvINT-</strain>
        <tissue evidence="2">Whole body</tissue>
    </source>
</reference>
<feature type="region of interest" description="Disordered" evidence="1">
    <location>
        <begin position="380"/>
        <end position="509"/>
    </location>
</feature>
<evidence type="ECO:0000256" key="1">
    <source>
        <dbReference type="SAM" id="MobiDB-lite"/>
    </source>
</evidence>
<feature type="compositionally biased region" description="Polar residues" evidence="1">
    <location>
        <begin position="608"/>
        <end position="618"/>
    </location>
</feature>
<name>A0A2A4JM70_HELVI</name>
<feature type="region of interest" description="Disordered" evidence="1">
    <location>
        <begin position="1"/>
        <end position="128"/>
    </location>
</feature>
<sequence length="690" mass="77685">MLNVTKGRTRKKTTKTQVPATKKSPEKKKQSPIRKTLTPMAKFQSLLNKTQSPIKKVSPKQTTKKKADKNLSFKLLGSKMQSQEKENKDLDDVYEFTFDPNEEPKPQKKKRKRTVTKKSVPTDKPKKVVGKSRYDQIINKTLAALKKAIQATKTTEAPKLPQITETSKEAENIQQNNATNHVLQTNNVTNDNNMALNDTGKTSVHECNYPSIRVEDIAADIEPSIDHHADLNYSPVNSPRSIGFKTPNTHQSLNHGETPERSVQNKDPLNLAEELSFFDEQPVASSSMIMSVRHPLASPWRVEFGRLPIKWPNNSYVKANMTPAVESSFINSEDSTNKKKHVYTNMVPLTSEMFTDIADTTPNLKQTSIISFIKEMAEKSAKKKRGRSVSPAKAIYQDIDDNNAETNKNKKSEKKGASNKAPNPTINTSEEVSSSGNDTSHAKENSKEERKKRKRKNNENICDLPAKSPRKQKDKDGTFFGFDETEIQDENVSPVKVNNNPRSRSLRPRSKAVLQEINGPTRAVLPLAAKTKIATSSEAVNKVYEELKSAADAPVFLERNVNENETNVVEPSMNDDSQSVHLFEDIEVVHHLKPTRKSYGKAKKVTFRQRSTSTSDSDIQVPAEDLNESTDYDDLGDLTFEFPDVTEKKATKKRKPKKLMSKKEEKEAEAWAANFNSMCEDIEKFPLLVE</sequence>
<protein>
    <submittedName>
        <fullName evidence="2">Uncharacterized protein</fullName>
    </submittedName>
</protein>